<keyword evidence="3" id="KW-0732">Signal</keyword>
<dbReference type="Gene3D" id="3.40.50.1110">
    <property type="entry name" value="SGNH hydrolase"/>
    <property type="match status" value="1"/>
</dbReference>
<evidence type="ECO:0000313" key="5">
    <source>
        <dbReference type="EMBL" id="BCX47418.1"/>
    </source>
</evidence>
<evidence type="ECO:0000256" key="2">
    <source>
        <dbReference type="SAM" id="MobiDB-lite"/>
    </source>
</evidence>
<dbReference type="Gene3D" id="2.30.30.700">
    <property type="entry name" value="SLA1 homology domain 1"/>
    <property type="match status" value="1"/>
</dbReference>
<dbReference type="PANTHER" id="PTHR31988">
    <property type="entry name" value="ESTERASE, PUTATIVE (DUF303)-RELATED"/>
    <property type="match status" value="1"/>
</dbReference>
<dbReference type="InterPro" id="IPR036514">
    <property type="entry name" value="SGNH_hydro_sf"/>
</dbReference>
<feature type="region of interest" description="Disordered" evidence="2">
    <location>
        <begin position="226"/>
        <end position="245"/>
    </location>
</feature>
<feature type="domain" description="Sialate O-acetylesterase" evidence="4">
    <location>
        <begin position="260"/>
        <end position="341"/>
    </location>
</feature>
<dbReference type="EMBL" id="AP024702">
    <property type="protein sequence ID" value="BCX47418.1"/>
    <property type="molecule type" value="Genomic_DNA"/>
</dbReference>
<feature type="signal peptide" evidence="3">
    <location>
        <begin position="1"/>
        <end position="25"/>
    </location>
</feature>
<feature type="region of interest" description="Disordered" evidence="2">
    <location>
        <begin position="79"/>
        <end position="107"/>
    </location>
</feature>
<evidence type="ECO:0000256" key="3">
    <source>
        <dbReference type="SAM" id="SignalP"/>
    </source>
</evidence>
<keyword evidence="1" id="KW-0378">Hydrolase</keyword>
<gene>
    <name evidence="5" type="ORF">HAHE_13260</name>
</gene>
<accession>A0ABN6H1L7</accession>
<evidence type="ECO:0000259" key="4">
    <source>
        <dbReference type="Pfam" id="PF03629"/>
    </source>
</evidence>
<keyword evidence="6" id="KW-1185">Reference proteome</keyword>
<proteinExistence type="predicted"/>
<dbReference type="InterPro" id="IPR005181">
    <property type="entry name" value="SASA"/>
</dbReference>
<dbReference type="Proteomes" id="UP001374893">
    <property type="component" value="Chromosome"/>
</dbReference>
<dbReference type="InterPro" id="IPR052940">
    <property type="entry name" value="Carb_Esterase_6"/>
</dbReference>
<feature type="chain" id="PRO_5046886619" description="Sialate O-acetylesterase domain-containing protein" evidence="3">
    <location>
        <begin position="26"/>
        <end position="401"/>
    </location>
</feature>
<reference evidence="5 6" key="1">
    <citation type="submission" date="2021-06" db="EMBL/GenBank/DDBJ databases">
        <title>Complete genome of Haloferula helveola possessing various polysaccharide degrading enzymes.</title>
        <authorList>
            <person name="Takami H."/>
            <person name="Huang C."/>
            <person name="Hamasaki K."/>
        </authorList>
    </citation>
    <scope>NUCLEOTIDE SEQUENCE [LARGE SCALE GENOMIC DNA]</scope>
    <source>
        <strain evidence="5 6">CN-1</strain>
    </source>
</reference>
<dbReference type="RefSeq" id="WP_338689618.1">
    <property type="nucleotide sequence ID" value="NZ_AP024702.1"/>
</dbReference>
<dbReference type="PANTHER" id="PTHR31988:SF19">
    <property type="entry name" value="9-O-ACETYL-N-ACETYLNEURAMINIC ACID DEACETYLASE-RELATED"/>
    <property type="match status" value="1"/>
</dbReference>
<organism evidence="5 6">
    <name type="scientific">Haloferula helveola</name>
    <dbReference type="NCBI Taxonomy" id="490095"/>
    <lineage>
        <taxon>Bacteria</taxon>
        <taxon>Pseudomonadati</taxon>
        <taxon>Verrucomicrobiota</taxon>
        <taxon>Verrucomicrobiia</taxon>
        <taxon>Verrucomicrobiales</taxon>
        <taxon>Verrucomicrobiaceae</taxon>
        <taxon>Haloferula</taxon>
    </lineage>
</organism>
<dbReference type="Pfam" id="PF03629">
    <property type="entry name" value="SASA"/>
    <property type="match status" value="1"/>
</dbReference>
<protein>
    <recommendedName>
        <fullName evidence="4">Sialate O-acetylesterase domain-containing protein</fullName>
    </recommendedName>
</protein>
<name>A0ABN6H1L7_9BACT</name>
<evidence type="ECO:0000313" key="6">
    <source>
        <dbReference type="Proteomes" id="UP001374893"/>
    </source>
</evidence>
<dbReference type="SUPFAM" id="SSF52266">
    <property type="entry name" value="SGNH hydrolase"/>
    <property type="match status" value="1"/>
</dbReference>
<evidence type="ECO:0000256" key="1">
    <source>
        <dbReference type="ARBA" id="ARBA00022801"/>
    </source>
</evidence>
<feature type="compositionally biased region" description="Polar residues" evidence="2">
    <location>
        <begin position="230"/>
        <end position="239"/>
    </location>
</feature>
<sequence length="401" mass="43235">MRKPHTNRLVATAALGSMLFLAAQARTWTSADGGRTFEGELESYDESTGMVEVKSKGKTMKFNQEVLSEDDIAWLKENGKPAAASGGSGGPEVGELPDVLPDPDGKEADMSKPVQVFIMMGQSNMLGFGNAGQLKGIAAEKYPYVVDDEGNWNVRKDVRNVFFCMAKLKHNDWLTAENGNGSGKFGPEIGIGNYLGEAIDAPVMILKSCVGNRALGWDLLPPSADGTGSKGQSYQGDSESSNRKVSEEVKAKNGWYAGLQYDQDVGAAQEALKNLSTYYPGATEYEVAGFFWWQGNAEKGKGNVETYDKNLAYLFNDLRKDFNAPNAKFVCATLGEHDKTATLSQKMFDFAALPEFEDQAAVFYSKPVAKGGSGGHYGGDADTYMGVGEGMGKLMVELLAK</sequence>